<organism evidence="2">
    <name type="scientific">marine sediment metagenome</name>
    <dbReference type="NCBI Taxonomy" id="412755"/>
    <lineage>
        <taxon>unclassified sequences</taxon>
        <taxon>metagenomes</taxon>
        <taxon>ecological metagenomes</taxon>
    </lineage>
</organism>
<comment type="caution">
    <text evidence="2">The sequence shown here is derived from an EMBL/GenBank/DDBJ whole genome shotgun (WGS) entry which is preliminary data.</text>
</comment>
<protein>
    <submittedName>
        <fullName evidence="2">Uncharacterized protein</fullName>
    </submittedName>
</protein>
<accession>A0A0F9R3T7</accession>
<gene>
    <name evidence="2" type="ORF">LCGC14_0642760</name>
</gene>
<proteinExistence type="predicted"/>
<keyword evidence="1" id="KW-0175">Coiled coil</keyword>
<sequence length="132" mass="15364">MFRQIFEKESKGLRVFIGILESDCLKLRRERSVLESDCLELREEAEKSKGLLRAKISVLRAKVQEYEITFSDLKKNIKWYREQIIKYQNIVCKATDSFRELTDLDGEKFGTDAKASPAMKAILKSVETYNGF</sequence>
<name>A0A0F9R3T7_9ZZZZ</name>
<evidence type="ECO:0000313" key="2">
    <source>
        <dbReference type="EMBL" id="KKN49439.1"/>
    </source>
</evidence>
<dbReference type="EMBL" id="LAZR01001168">
    <property type="protein sequence ID" value="KKN49439.1"/>
    <property type="molecule type" value="Genomic_DNA"/>
</dbReference>
<reference evidence="2" key="1">
    <citation type="journal article" date="2015" name="Nature">
        <title>Complex archaea that bridge the gap between prokaryotes and eukaryotes.</title>
        <authorList>
            <person name="Spang A."/>
            <person name="Saw J.H."/>
            <person name="Jorgensen S.L."/>
            <person name="Zaremba-Niedzwiedzka K."/>
            <person name="Martijn J."/>
            <person name="Lind A.E."/>
            <person name="van Eijk R."/>
            <person name="Schleper C."/>
            <person name="Guy L."/>
            <person name="Ettema T.J."/>
        </authorList>
    </citation>
    <scope>NUCLEOTIDE SEQUENCE</scope>
</reference>
<evidence type="ECO:0000256" key="1">
    <source>
        <dbReference type="SAM" id="Coils"/>
    </source>
</evidence>
<dbReference type="AlphaFoldDB" id="A0A0F9R3T7"/>
<feature type="coiled-coil region" evidence="1">
    <location>
        <begin position="24"/>
        <end position="83"/>
    </location>
</feature>